<feature type="chain" id="PRO_5035810068" evidence="1">
    <location>
        <begin position="20"/>
        <end position="243"/>
    </location>
</feature>
<dbReference type="PANTHER" id="PTHR39767">
    <property type="entry name" value="CALCIUM/CALMODULIN-BINDING MEMBRANE PROTEIN PCM4-RELATED"/>
    <property type="match status" value="1"/>
</dbReference>
<proteinExistence type="predicted"/>
<name>A0A8S1M6G5_9CILI</name>
<dbReference type="Proteomes" id="UP000692954">
    <property type="component" value="Unassembled WGS sequence"/>
</dbReference>
<organism evidence="2 3">
    <name type="scientific">Paramecium sonneborni</name>
    <dbReference type="NCBI Taxonomy" id="65129"/>
    <lineage>
        <taxon>Eukaryota</taxon>
        <taxon>Sar</taxon>
        <taxon>Alveolata</taxon>
        <taxon>Ciliophora</taxon>
        <taxon>Intramacronucleata</taxon>
        <taxon>Oligohymenophorea</taxon>
        <taxon>Peniculida</taxon>
        <taxon>Parameciidae</taxon>
        <taxon>Paramecium</taxon>
    </lineage>
</organism>
<evidence type="ECO:0000313" key="2">
    <source>
        <dbReference type="EMBL" id="CAD8070814.1"/>
    </source>
</evidence>
<protein>
    <submittedName>
        <fullName evidence="2">Uncharacterized protein</fullName>
    </submittedName>
</protein>
<gene>
    <name evidence="2" type="ORF">PSON_ATCC_30995.1.T0270184</name>
</gene>
<sequence>MPLGSISFIQILFLQPIILYQNCIDQNRNDCENHGWSLPGNVFDCSGNLIIGNYILDQIVEKTFEIPPHQLLRFSVTFYKIDSWDSEGFEVSANDNIIFKKILADQDGNQNLCGKTTWKDMPFYYEKEMKISEFELKIKFQNHLDQGLDDEQWGFRNFTLEILIPCVDFYEECNYQGQLFQICQGDKTQFQSEIPFEIRSIRMNNNTVLKLRGPQYSGGNTQQYTTSQPCLDSYKFPKVVQIE</sequence>
<feature type="signal peptide" evidence="1">
    <location>
        <begin position="1"/>
        <end position="19"/>
    </location>
</feature>
<comment type="caution">
    <text evidence="2">The sequence shown here is derived from an EMBL/GenBank/DDBJ whole genome shotgun (WGS) entry which is preliminary data.</text>
</comment>
<dbReference type="EMBL" id="CAJJDN010000027">
    <property type="protein sequence ID" value="CAD8070814.1"/>
    <property type="molecule type" value="Genomic_DNA"/>
</dbReference>
<dbReference type="PANTHER" id="PTHR39767:SF2">
    <property type="entry name" value="CHROMOSOME UNDETERMINED SCAFFOLD_1, WHOLE GENOME SHOTGUN SEQUENCE"/>
    <property type="match status" value="1"/>
</dbReference>
<evidence type="ECO:0000313" key="3">
    <source>
        <dbReference type="Proteomes" id="UP000692954"/>
    </source>
</evidence>
<keyword evidence="3" id="KW-1185">Reference proteome</keyword>
<keyword evidence="1" id="KW-0732">Signal</keyword>
<evidence type="ECO:0000256" key="1">
    <source>
        <dbReference type="SAM" id="SignalP"/>
    </source>
</evidence>
<dbReference type="AlphaFoldDB" id="A0A8S1M6G5"/>
<accession>A0A8S1M6G5</accession>
<reference evidence="2" key="1">
    <citation type="submission" date="2021-01" db="EMBL/GenBank/DDBJ databases">
        <authorList>
            <consortium name="Genoscope - CEA"/>
            <person name="William W."/>
        </authorList>
    </citation>
    <scope>NUCLEOTIDE SEQUENCE</scope>
</reference>